<dbReference type="Gene3D" id="4.10.240.10">
    <property type="entry name" value="Zn(2)-C6 fungal-type DNA-binding domain"/>
    <property type="match status" value="1"/>
</dbReference>
<evidence type="ECO:0000256" key="4">
    <source>
        <dbReference type="ARBA" id="ARBA00023163"/>
    </source>
</evidence>
<dbReference type="SUPFAM" id="SSF57701">
    <property type="entry name" value="Zn2/Cys6 DNA-binding domain"/>
    <property type="match status" value="1"/>
</dbReference>
<feature type="region of interest" description="Disordered" evidence="6">
    <location>
        <begin position="56"/>
        <end position="100"/>
    </location>
</feature>
<keyword evidence="3" id="KW-0238">DNA-binding</keyword>
<proteinExistence type="predicted"/>
<evidence type="ECO:0000259" key="7">
    <source>
        <dbReference type="PROSITE" id="PS50048"/>
    </source>
</evidence>
<organism evidence="8 9">
    <name type="scientific">Aspergillus japonicus CBS 114.51</name>
    <dbReference type="NCBI Taxonomy" id="1448312"/>
    <lineage>
        <taxon>Eukaryota</taxon>
        <taxon>Fungi</taxon>
        <taxon>Dikarya</taxon>
        <taxon>Ascomycota</taxon>
        <taxon>Pezizomycotina</taxon>
        <taxon>Eurotiomycetes</taxon>
        <taxon>Eurotiomycetidae</taxon>
        <taxon>Eurotiales</taxon>
        <taxon>Aspergillaceae</taxon>
        <taxon>Aspergillus</taxon>
        <taxon>Aspergillus subgen. Circumdati</taxon>
    </lineage>
</organism>
<dbReference type="InterPro" id="IPR036864">
    <property type="entry name" value="Zn2-C6_fun-type_DNA-bd_sf"/>
</dbReference>
<evidence type="ECO:0000256" key="3">
    <source>
        <dbReference type="ARBA" id="ARBA00023125"/>
    </source>
</evidence>
<dbReference type="PROSITE" id="PS50048">
    <property type="entry name" value="ZN2_CY6_FUNGAL_2"/>
    <property type="match status" value="1"/>
</dbReference>
<dbReference type="CDD" id="cd00067">
    <property type="entry name" value="GAL4"/>
    <property type="match status" value="1"/>
</dbReference>
<dbReference type="InterPro" id="IPR001138">
    <property type="entry name" value="Zn2Cys6_DnaBD"/>
</dbReference>
<dbReference type="OrthoDB" id="3477330at2759"/>
<keyword evidence="9" id="KW-1185">Reference proteome</keyword>
<dbReference type="GO" id="GO:0000981">
    <property type="term" value="F:DNA-binding transcription factor activity, RNA polymerase II-specific"/>
    <property type="evidence" value="ECO:0007669"/>
    <property type="project" value="InterPro"/>
</dbReference>
<dbReference type="AlphaFoldDB" id="A0A8T8WJX6"/>
<keyword evidence="2" id="KW-0805">Transcription regulation</keyword>
<evidence type="ECO:0000313" key="8">
    <source>
        <dbReference type="EMBL" id="RAH75779.1"/>
    </source>
</evidence>
<reference evidence="8 9" key="1">
    <citation type="submission" date="2018-02" db="EMBL/GenBank/DDBJ databases">
        <title>The genomes of Aspergillus section Nigri reveals drivers in fungal speciation.</title>
        <authorList>
            <consortium name="DOE Joint Genome Institute"/>
            <person name="Vesth T.C."/>
            <person name="Nybo J."/>
            <person name="Theobald S."/>
            <person name="Brandl J."/>
            <person name="Frisvad J.C."/>
            <person name="Nielsen K.F."/>
            <person name="Lyhne E.K."/>
            <person name="Kogle M.E."/>
            <person name="Kuo A."/>
            <person name="Riley R."/>
            <person name="Clum A."/>
            <person name="Nolan M."/>
            <person name="Lipzen A."/>
            <person name="Salamov A."/>
            <person name="Henrissat B."/>
            <person name="Wiebenga A."/>
            <person name="De vries R.P."/>
            <person name="Grigoriev I.V."/>
            <person name="Mortensen U.H."/>
            <person name="Andersen M.R."/>
            <person name="Baker S.E."/>
        </authorList>
    </citation>
    <scope>NUCLEOTIDE SEQUENCE [LARGE SCALE GENOMIC DNA]</scope>
    <source>
        <strain evidence="8 9">CBS 114.51</strain>
    </source>
</reference>
<dbReference type="GO" id="GO:0045944">
    <property type="term" value="P:positive regulation of transcription by RNA polymerase II"/>
    <property type="evidence" value="ECO:0007669"/>
    <property type="project" value="TreeGrafter"/>
</dbReference>
<dbReference type="GO" id="GO:0005634">
    <property type="term" value="C:nucleus"/>
    <property type="evidence" value="ECO:0007669"/>
    <property type="project" value="UniProtKB-SubCell"/>
</dbReference>
<dbReference type="InterPro" id="IPR021858">
    <property type="entry name" value="Fun_TF"/>
</dbReference>
<dbReference type="RefSeq" id="XP_025521673.1">
    <property type="nucleotide sequence ID" value="XM_025673139.1"/>
</dbReference>
<comment type="subcellular location">
    <subcellularLocation>
        <location evidence="1">Nucleus</location>
    </subcellularLocation>
</comment>
<keyword evidence="4" id="KW-0804">Transcription</keyword>
<dbReference type="Pfam" id="PF11951">
    <property type="entry name" value="Fungal_trans_2"/>
    <property type="match status" value="1"/>
</dbReference>
<name>A0A8T8WJX6_ASPJA</name>
<dbReference type="Pfam" id="PF00172">
    <property type="entry name" value="Zn_clus"/>
    <property type="match status" value="1"/>
</dbReference>
<evidence type="ECO:0000256" key="1">
    <source>
        <dbReference type="ARBA" id="ARBA00004123"/>
    </source>
</evidence>
<dbReference type="PROSITE" id="PS00463">
    <property type="entry name" value="ZN2_CY6_FUNGAL_1"/>
    <property type="match status" value="1"/>
</dbReference>
<dbReference type="GO" id="GO:0000976">
    <property type="term" value="F:transcription cis-regulatory region binding"/>
    <property type="evidence" value="ECO:0007669"/>
    <property type="project" value="TreeGrafter"/>
</dbReference>
<evidence type="ECO:0000256" key="6">
    <source>
        <dbReference type="SAM" id="MobiDB-lite"/>
    </source>
</evidence>
<dbReference type="PANTHER" id="PTHR37534:SF49">
    <property type="entry name" value="LYSINE BIOSYNTHESIS REGULATORY PROTEIN LYS14"/>
    <property type="match status" value="1"/>
</dbReference>
<dbReference type="Proteomes" id="UP000249497">
    <property type="component" value="Unassembled WGS sequence"/>
</dbReference>
<gene>
    <name evidence="8" type="ORF">BO86DRAFT_393978</name>
</gene>
<sequence length="521" mass="57914">MPWTRHPTTQRSYSGCWTCRKRHVRCDERQPDCARCERAGFSCEGYATALNWVGQGDGSGPNRVGAPSGRRMRRRCAPASGHRSWPTLNSSQTQEELEDRVTRHGEAQQGPFSVFAVVRVAEGGRRSSWGAVGHFLDCNEPPPQRRLLDHWRLRLSAALMPIPAGNNILVSVFLPLALQGSVQPHVVATGRRALFHAICGLSASNLASLHSNDPELLELAVAHRRQSFNQLRLQLSALEAGGGEDSEVVALLATIILHLTESATEGIAHVWRQHIRGGLGLLQAVRSDLWSVSTSAAMVREMFQFLHTVATYQQCHCHPPIGSPTSGWYSSGSADNPRDLAYIQPALGGFPYTLLTALHRIQALPPAADLSPTHLDCMERELCHLAPPAGSRTHQPEIIHCHILHCSLLIFFQRRTGRGALGGLEKLAHAGWEHVRRLDAFETRGSPVTWPIIVIACEIQLQELRDQVLRWLALRARSGFAVYRRARDLLLRIWSGANPTFADHRWATLLHTVPEFDIYWG</sequence>
<dbReference type="PANTHER" id="PTHR37534">
    <property type="entry name" value="TRANSCRIPTIONAL ACTIVATOR PROTEIN UGA3"/>
    <property type="match status" value="1"/>
</dbReference>
<feature type="domain" description="Zn(2)-C6 fungal-type" evidence="7">
    <location>
        <begin position="15"/>
        <end position="43"/>
    </location>
</feature>
<protein>
    <recommendedName>
        <fullName evidence="7">Zn(2)-C6 fungal-type domain-containing protein</fullName>
    </recommendedName>
</protein>
<accession>A0A8T8WJX6</accession>
<evidence type="ECO:0000256" key="5">
    <source>
        <dbReference type="ARBA" id="ARBA00023242"/>
    </source>
</evidence>
<dbReference type="GO" id="GO:0008270">
    <property type="term" value="F:zinc ion binding"/>
    <property type="evidence" value="ECO:0007669"/>
    <property type="project" value="InterPro"/>
</dbReference>
<evidence type="ECO:0000256" key="2">
    <source>
        <dbReference type="ARBA" id="ARBA00023015"/>
    </source>
</evidence>
<dbReference type="EMBL" id="KZ824911">
    <property type="protein sequence ID" value="RAH75779.1"/>
    <property type="molecule type" value="Genomic_DNA"/>
</dbReference>
<evidence type="ECO:0000313" key="9">
    <source>
        <dbReference type="Proteomes" id="UP000249497"/>
    </source>
</evidence>
<dbReference type="GeneID" id="37176831"/>
<dbReference type="SMART" id="SM00066">
    <property type="entry name" value="GAL4"/>
    <property type="match status" value="1"/>
</dbReference>
<keyword evidence="5" id="KW-0539">Nucleus</keyword>